<gene>
    <name evidence="8 10" type="primary">ectA</name>
    <name evidence="10" type="ORF">FEF65_10470</name>
</gene>
<dbReference type="GO" id="GO:0033816">
    <property type="term" value="F:diaminobutyrate acetyltransferase activity"/>
    <property type="evidence" value="ECO:0007669"/>
    <property type="project" value="UniProtKB-EC"/>
</dbReference>
<organism evidence="10 11">
    <name type="scientific">Mariprofundus erugo</name>
    <dbReference type="NCBI Taxonomy" id="2528639"/>
    <lineage>
        <taxon>Bacteria</taxon>
        <taxon>Pseudomonadati</taxon>
        <taxon>Pseudomonadota</taxon>
        <taxon>Candidatius Mariprofundia</taxon>
        <taxon>Mariprofundales</taxon>
        <taxon>Mariprofundaceae</taxon>
        <taxon>Mariprofundus</taxon>
    </lineage>
</organism>
<comment type="caution">
    <text evidence="10">The sequence shown here is derived from an EMBL/GenBank/DDBJ whole genome shotgun (WGS) entry which is preliminary data.</text>
</comment>
<dbReference type="InterPro" id="IPR012772">
    <property type="entry name" value="Ectoine_EctA"/>
</dbReference>
<proteinExistence type="inferred from homology"/>
<keyword evidence="11" id="KW-1185">Reference proteome</keyword>
<dbReference type="AlphaFoldDB" id="A0A5R9GMP5"/>
<accession>A0A5R9GMP5</accession>
<dbReference type="SUPFAM" id="SSF55729">
    <property type="entry name" value="Acyl-CoA N-acyltransferases (Nat)"/>
    <property type="match status" value="1"/>
</dbReference>
<comment type="catalytic activity">
    <reaction evidence="7 8">
        <text>L-2,4-diaminobutanoate + acetyl-CoA = (2S)-4-acetamido-2-aminobutanoate + CoA + H(+)</text>
        <dbReference type="Rhea" id="RHEA:16901"/>
        <dbReference type="ChEBI" id="CHEBI:15378"/>
        <dbReference type="ChEBI" id="CHEBI:57287"/>
        <dbReference type="ChEBI" id="CHEBI:57288"/>
        <dbReference type="ChEBI" id="CHEBI:58761"/>
        <dbReference type="ChEBI" id="CHEBI:58929"/>
        <dbReference type="EC" id="2.3.1.178"/>
    </reaction>
</comment>
<dbReference type="EMBL" id="VBRY01000010">
    <property type="protein sequence ID" value="TLS66239.1"/>
    <property type="molecule type" value="Genomic_DNA"/>
</dbReference>
<keyword evidence="5 8" id="KW-0808">Transferase</keyword>
<dbReference type="Proteomes" id="UP000306585">
    <property type="component" value="Unassembled WGS sequence"/>
</dbReference>
<dbReference type="GO" id="GO:0019491">
    <property type="term" value="P:ectoine biosynthetic process"/>
    <property type="evidence" value="ECO:0007669"/>
    <property type="project" value="UniProtKB-UniPathway"/>
</dbReference>
<evidence type="ECO:0000313" key="11">
    <source>
        <dbReference type="Proteomes" id="UP000306585"/>
    </source>
</evidence>
<sequence length="180" mass="20180">MLTREKETKEAGRLSFRAPVAVDGPAMYALVERCPPLDLNSRYCYLILCDHFASTCVVAEQDREVLAFVTGYIPPDRRDTLFVWQVAVDHRLRGQGVAGKMLRSLLERRGLKRIRYVEATVNPSNDASRALFRALARESNCHFDESLLFDAALFGAGSHEQENLVRVGPLDAVSKTLIGR</sequence>
<dbReference type="CDD" id="cd04301">
    <property type="entry name" value="NAT_SF"/>
    <property type="match status" value="1"/>
</dbReference>
<dbReference type="NCBIfam" id="TIGR02406">
    <property type="entry name" value="ectoine_EctA"/>
    <property type="match status" value="1"/>
</dbReference>
<keyword evidence="6 8" id="KW-0012">Acyltransferase</keyword>
<dbReference type="PROSITE" id="PS51186">
    <property type="entry name" value="GNAT"/>
    <property type="match status" value="1"/>
</dbReference>
<evidence type="ECO:0000256" key="3">
    <source>
        <dbReference type="ARBA" id="ARBA00012355"/>
    </source>
</evidence>
<comment type="function">
    <text evidence="8">Catalyzes the acetylation of L-2,4-diaminobutyrate (DABA) to gamma-N-acetyl-alpha,gamma-diaminobutyric acid (ADABA) with acetyl coenzyme A.</text>
</comment>
<evidence type="ECO:0000259" key="9">
    <source>
        <dbReference type="PROSITE" id="PS51186"/>
    </source>
</evidence>
<dbReference type="OrthoDB" id="2436196at2"/>
<dbReference type="EC" id="2.3.1.178" evidence="3 8"/>
<evidence type="ECO:0000313" key="10">
    <source>
        <dbReference type="EMBL" id="TLS66239.1"/>
    </source>
</evidence>
<dbReference type="Pfam" id="PF00583">
    <property type="entry name" value="Acetyltransf_1"/>
    <property type="match status" value="1"/>
</dbReference>
<evidence type="ECO:0000256" key="6">
    <source>
        <dbReference type="ARBA" id="ARBA00023315"/>
    </source>
</evidence>
<comment type="similarity">
    <text evidence="2 8">Belongs to the acetyltransferase family. EctA subfamily.</text>
</comment>
<comment type="pathway">
    <text evidence="1 8">Amine and polyamine biosynthesis; ectoine biosynthesis; L-ectoine from L-aspartate 4-semialdehyde: step 2/3.</text>
</comment>
<evidence type="ECO:0000256" key="8">
    <source>
        <dbReference type="RuleBase" id="RU365045"/>
    </source>
</evidence>
<dbReference type="InterPro" id="IPR016181">
    <property type="entry name" value="Acyl_CoA_acyltransferase"/>
</dbReference>
<protein>
    <recommendedName>
        <fullName evidence="4 8">L-2,4-diaminobutyric acid acetyltransferase</fullName>
        <shortName evidence="8">DABA acetyltransferase</shortName>
        <ecNumber evidence="3 8">2.3.1.178</ecNumber>
    </recommendedName>
</protein>
<reference evidence="10 11" key="1">
    <citation type="journal article" date="2019" name="Appl. Environ. Microbiol.">
        <title>Environmental Evidence and Genomic Insight of Iron-oxidizing Bacteria Preference Towards More Corrosion Resistant Stainless Steel at Higher Salinities.</title>
        <authorList>
            <person name="Garrison C.E."/>
            <person name="Price K.A."/>
            <person name="Field E.K."/>
        </authorList>
    </citation>
    <scope>NUCLEOTIDE SEQUENCE [LARGE SCALE GENOMIC DNA]</scope>
    <source>
        <strain evidence="10 11">P3</strain>
    </source>
</reference>
<dbReference type="Gene3D" id="3.40.630.30">
    <property type="match status" value="1"/>
</dbReference>
<evidence type="ECO:0000256" key="5">
    <source>
        <dbReference type="ARBA" id="ARBA00022679"/>
    </source>
</evidence>
<dbReference type="InterPro" id="IPR000182">
    <property type="entry name" value="GNAT_dom"/>
</dbReference>
<name>A0A5R9GMP5_9PROT</name>
<evidence type="ECO:0000256" key="4">
    <source>
        <dbReference type="ARBA" id="ARBA00017935"/>
    </source>
</evidence>
<evidence type="ECO:0000256" key="2">
    <source>
        <dbReference type="ARBA" id="ARBA00010712"/>
    </source>
</evidence>
<evidence type="ECO:0000256" key="7">
    <source>
        <dbReference type="ARBA" id="ARBA00048924"/>
    </source>
</evidence>
<feature type="domain" description="N-acetyltransferase" evidence="9">
    <location>
        <begin position="14"/>
        <end position="180"/>
    </location>
</feature>
<evidence type="ECO:0000256" key="1">
    <source>
        <dbReference type="ARBA" id="ARBA00004978"/>
    </source>
</evidence>
<dbReference type="UniPathway" id="UPA00067">
    <property type="reaction ID" value="UER00122"/>
</dbReference>